<protein>
    <recommendedName>
        <fullName evidence="3">GNAT family acetyltransferase</fullName>
    </recommendedName>
</protein>
<dbReference type="Pfam" id="PF19133">
    <property type="entry name" value="DUF5816"/>
    <property type="match status" value="1"/>
</dbReference>
<reference evidence="1 2" key="1">
    <citation type="submission" date="2019-02" db="EMBL/GenBank/DDBJ databases">
        <title>Haloarcula mannanilyticum sp. nov., a mannan degrading haloarchaeon isolated from commercial salt.</title>
        <authorList>
            <person name="Enomoto S."/>
            <person name="Shimane Y."/>
            <person name="Kamekura M."/>
            <person name="Ito T."/>
            <person name="Moriya O."/>
            <person name="Ihara K."/>
            <person name="Takahashi-Ando N."/>
            <person name="Fukushima Y."/>
            <person name="Yoshida Y."/>
            <person name="Usama R."/>
            <person name="Takai K."/>
            <person name="Minegishi H."/>
        </authorList>
    </citation>
    <scope>NUCLEOTIDE SEQUENCE [LARGE SCALE GENOMIC DNA]</scope>
    <source>
        <strain evidence="1 2">MD130-1</strain>
    </source>
</reference>
<proteinExistence type="predicted"/>
<organism evidence="1 2">
    <name type="scientific">Haloarcula mannanilytica</name>
    <dbReference type="NCBI Taxonomy" id="2509225"/>
    <lineage>
        <taxon>Archaea</taxon>
        <taxon>Methanobacteriati</taxon>
        <taxon>Methanobacteriota</taxon>
        <taxon>Stenosarchaea group</taxon>
        <taxon>Halobacteria</taxon>
        <taxon>Halobacteriales</taxon>
        <taxon>Haloarculaceae</taxon>
        <taxon>Haloarcula</taxon>
    </lineage>
</organism>
<dbReference type="EMBL" id="BIXZ01000001">
    <property type="protein sequence ID" value="GCF12719.1"/>
    <property type="molecule type" value="Genomic_DNA"/>
</dbReference>
<evidence type="ECO:0008006" key="3">
    <source>
        <dbReference type="Google" id="ProtNLM"/>
    </source>
</evidence>
<evidence type="ECO:0000313" key="1">
    <source>
        <dbReference type="EMBL" id="GCF12719.1"/>
    </source>
</evidence>
<dbReference type="OrthoDB" id="333505at2157"/>
<gene>
    <name evidence="1" type="ORF">Harman_06540</name>
</gene>
<evidence type="ECO:0000313" key="2">
    <source>
        <dbReference type="Proteomes" id="UP000304382"/>
    </source>
</evidence>
<comment type="caution">
    <text evidence="1">The sequence shown here is derived from an EMBL/GenBank/DDBJ whole genome shotgun (WGS) entry which is preliminary data.</text>
</comment>
<dbReference type="InterPro" id="IPR043854">
    <property type="entry name" value="DUF5816"/>
</dbReference>
<name>A0A4C2EKC2_9EURY</name>
<keyword evidence="2" id="KW-1185">Reference proteome</keyword>
<dbReference type="Proteomes" id="UP000304382">
    <property type="component" value="Unassembled WGS sequence"/>
</dbReference>
<dbReference type="RefSeq" id="WP_137682393.1">
    <property type="nucleotide sequence ID" value="NZ_BIXZ01000001.1"/>
</dbReference>
<dbReference type="AlphaFoldDB" id="A0A4C2EKC2"/>
<accession>A0A4C2EKC2</accession>
<sequence length="79" mass="9022">MDALEGPDGETLYVDRSDGDIGTKGAFHVVYRDANREHRWGYFCSNCETFNNAMDSMGRIRCNDCSNLRKAEEWDAAHE</sequence>